<evidence type="ECO:0000256" key="1">
    <source>
        <dbReference type="ARBA" id="ARBA00005010"/>
    </source>
</evidence>
<organism evidence="8 9">
    <name type="scientific">Hufsiella arboris</name>
    <dbReference type="NCBI Taxonomy" id="2695275"/>
    <lineage>
        <taxon>Bacteria</taxon>
        <taxon>Pseudomonadati</taxon>
        <taxon>Bacteroidota</taxon>
        <taxon>Sphingobacteriia</taxon>
        <taxon>Sphingobacteriales</taxon>
        <taxon>Sphingobacteriaceae</taxon>
        <taxon>Hufsiella</taxon>
    </lineage>
</organism>
<evidence type="ECO:0000256" key="4">
    <source>
        <dbReference type="ARBA" id="ARBA00023027"/>
    </source>
</evidence>
<gene>
    <name evidence="8" type="ORF">GS399_12340</name>
</gene>
<dbReference type="SUPFAM" id="SSF51735">
    <property type="entry name" value="NAD(P)-binding Rossmann-fold domains"/>
    <property type="match status" value="1"/>
</dbReference>
<comment type="catalytic activity">
    <reaction evidence="6">
        <text>precorrin-2 + NAD(+) = sirohydrochlorin + NADH + 2 H(+)</text>
        <dbReference type="Rhea" id="RHEA:15613"/>
        <dbReference type="ChEBI" id="CHEBI:15378"/>
        <dbReference type="ChEBI" id="CHEBI:57540"/>
        <dbReference type="ChEBI" id="CHEBI:57945"/>
        <dbReference type="ChEBI" id="CHEBI:58351"/>
        <dbReference type="ChEBI" id="CHEBI:58827"/>
        <dbReference type="EC" id="1.3.1.76"/>
    </reaction>
</comment>
<evidence type="ECO:0000256" key="3">
    <source>
        <dbReference type="ARBA" id="ARBA00023002"/>
    </source>
</evidence>
<dbReference type="InterPro" id="IPR006367">
    <property type="entry name" value="Sirohaem_synthase_N"/>
</dbReference>
<evidence type="ECO:0000256" key="5">
    <source>
        <dbReference type="ARBA" id="ARBA00023244"/>
    </source>
</evidence>
<dbReference type="InterPro" id="IPR028161">
    <property type="entry name" value="Met8-like"/>
</dbReference>
<keyword evidence="5" id="KW-0627">Porphyrin biosynthesis</keyword>
<dbReference type="GO" id="GO:0019354">
    <property type="term" value="P:siroheme biosynthetic process"/>
    <property type="evidence" value="ECO:0007669"/>
    <property type="project" value="UniProtKB-UniPathway"/>
</dbReference>
<proteinExistence type="predicted"/>
<dbReference type="Gene3D" id="3.40.50.720">
    <property type="entry name" value="NAD(P)-binding Rossmann-like Domain"/>
    <property type="match status" value="1"/>
</dbReference>
<dbReference type="UniPathway" id="UPA00262">
    <property type="reaction ID" value="UER00222"/>
</dbReference>
<evidence type="ECO:0000256" key="6">
    <source>
        <dbReference type="ARBA" id="ARBA00047561"/>
    </source>
</evidence>
<dbReference type="RefSeq" id="WP_160844943.1">
    <property type="nucleotide sequence ID" value="NZ_WVHT01000005.1"/>
</dbReference>
<name>A0A7K1YB04_9SPHI</name>
<keyword evidence="4" id="KW-0520">NAD</keyword>
<evidence type="ECO:0000313" key="9">
    <source>
        <dbReference type="Proteomes" id="UP000466586"/>
    </source>
</evidence>
<dbReference type="EC" id="1.3.1.76" evidence="2"/>
<protein>
    <recommendedName>
        <fullName evidence="2">precorrin-2 dehydrogenase</fullName>
        <ecNumber evidence="2">1.3.1.76</ecNumber>
    </recommendedName>
</protein>
<sequence>MQANNIEDGNTLFPVFLKLENLNLLLVGGGNVALEKLEAIFKNSPNARVKLVAIDIFNLTRAFLSDHKIPYEERPFYENDLEGVNLAIIAVNDHDASRQIKEACAGRNVLANVADTPAQCDFYLGSVVKKGNLKVAISTNGKSPTVAKRLKETLNAALPDEMDSLLSNISAIRDNLKGDFAEKVRQLDKLTKNLSPDQSAGR</sequence>
<evidence type="ECO:0000313" key="8">
    <source>
        <dbReference type="EMBL" id="MXV51765.1"/>
    </source>
</evidence>
<dbReference type="InterPro" id="IPR036291">
    <property type="entry name" value="NAD(P)-bd_dom_sf"/>
</dbReference>
<accession>A0A7K1YB04</accession>
<dbReference type="Proteomes" id="UP000466586">
    <property type="component" value="Unassembled WGS sequence"/>
</dbReference>
<dbReference type="NCBIfam" id="TIGR01470">
    <property type="entry name" value="cysG_Nterm"/>
    <property type="match status" value="1"/>
</dbReference>
<dbReference type="Gene3D" id="3.30.160.110">
    <property type="entry name" value="Siroheme synthase, domain 2"/>
    <property type="match status" value="1"/>
</dbReference>
<dbReference type="EMBL" id="WVHT01000005">
    <property type="protein sequence ID" value="MXV51765.1"/>
    <property type="molecule type" value="Genomic_DNA"/>
</dbReference>
<evidence type="ECO:0000259" key="7">
    <source>
        <dbReference type="Pfam" id="PF14824"/>
    </source>
</evidence>
<reference evidence="8 9" key="1">
    <citation type="submission" date="2019-11" db="EMBL/GenBank/DDBJ databases">
        <title>Pedobacter sp. HMF7647 Genome sequencing and assembly.</title>
        <authorList>
            <person name="Kang H."/>
            <person name="Kim H."/>
            <person name="Joh K."/>
        </authorList>
    </citation>
    <scope>NUCLEOTIDE SEQUENCE [LARGE SCALE GENOMIC DNA]</scope>
    <source>
        <strain evidence="8 9">HMF7647</strain>
    </source>
</reference>
<keyword evidence="3" id="KW-0560">Oxidoreductase</keyword>
<comment type="caution">
    <text evidence="8">The sequence shown here is derived from an EMBL/GenBank/DDBJ whole genome shotgun (WGS) entry which is preliminary data.</text>
</comment>
<dbReference type="Pfam" id="PF13241">
    <property type="entry name" value="NAD_binding_7"/>
    <property type="match status" value="1"/>
</dbReference>
<feature type="domain" description="Siroheme synthase central" evidence="7">
    <location>
        <begin position="131"/>
        <end position="155"/>
    </location>
</feature>
<comment type="pathway">
    <text evidence="1">Porphyrin-containing compound metabolism; siroheme biosynthesis; sirohydrochlorin from precorrin-2: step 1/1.</text>
</comment>
<dbReference type="SUPFAM" id="SSF75615">
    <property type="entry name" value="Siroheme synthase middle domains-like"/>
    <property type="match status" value="1"/>
</dbReference>
<dbReference type="GO" id="GO:0043115">
    <property type="term" value="F:precorrin-2 dehydrogenase activity"/>
    <property type="evidence" value="ECO:0007669"/>
    <property type="project" value="UniProtKB-EC"/>
</dbReference>
<keyword evidence="9" id="KW-1185">Reference proteome</keyword>
<dbReference type="InterPro" id="IPR028281">
    <property type="entry name" value="Sirohaem_synthase_central"/>
</dbReference>
<dbReference type="PANTHER" id="PTHR35330:SF1">
    <property type="entry name" value="SIROHEME BIOSYNTHESIS PROTEIN MET8"/>
    <property type="match status" value="1"/>
</dbReference>
<evidence type="ECO:0000256" key="2">
    <source>
        <dbReference type="ARBA" id="ARBA00012400"/>
    </source>
</evidence>
<dbReference type="AlphaFoldDB" id="A0A7K1YB04"/>
<dbReference type="Pfam" id="PF14824">
    <property type="entry name" value="Sirohm_synth_M"/>
    <property type="match status" value="1"/>
</dbReference>
<dbReference type="GO" id="GO:0004325">
    <property type="term" value="F:ferrochelatase activity"/>
    <property type="evidence" value="ECO:0007669"/>
    <property type="project" value="InterPro"/>
</dbReference>
<dbReference type="PANTHER" id="PTHR35330">
    <property type="entry name" value="SIROHEME BIOSYNTHESIS PROTEIN MET8"/>
    <property type="match status" value="1"/>
</dbReference>